<evidence type="ECO:0000256" key="7">
    <source>
        <dbReference type="ARBA" id="ARBA00023128"/>
    </source>
</evidence>
<evidence type="ECO:0000256" key="6">
    <source>
        <dbReference type="ARBA" id="ARBA00022989"/>
    </source>
</evidence>
<evidence type="ECO:0000256" key="1">
    <source>
        <dbReference type="ARBA" id="ARBA00004448"/>
    </source>
</evidence>
<evidence type="ECO:0000256" key="3">
    <source>
        <dbReference type="ARBA" id="ARBA00020722"/>
    </source>
</evidence>
<feature type="transmembrane region" description="Helical" evidence="9">
    <location>
        <begin position="114"/>
        <end position="132"/>
    </location>
</feature>
<dbReference type="AlphaFoldDB" id="A0A0C3B5S2"/>
<evidence type="ECO:0000256" key="4">
    <source>
        <dbReference type="ARBA" id="ARBA00022692"/>
    </source>
</evidence>
<dbReference type="OrthoDB" id="75343at2759"/>
<keyword evidence="11" id="KW-1185">Reference proteome</keyword>
<dbReference type="EMBL" id="KN824280">
    <property type="protein sequence ID" value="KIM32180.1"/>
    <property type="molecule type" value="Genomic_DNA"/>
</dbReference>
<sequence length="140" mass="14985">MSLASESCIFKSTLAGGMGFGMGAFFSMMSSSFQYDDPLSRSDLSTRKKTTEMFKEMGRGMYRSGRSFGKVGALYSGVECIIESYRARNDMTNGIAGGFVTGAILARNSGPKGALMGGVGFALFSGAIELFLRRETPDDD</sequence>
<comment type="subcellular location">
    <subcellularLocation>
        <location evidence="1 9">Mitochondrion inner membrane</location>
        <topology evidence="1 9">Multi-pass membrane protein</topology>
    </subcellularLocation>
</comment>
<evidence type="ECO:0000313" key="11">
    <source>
        <dbReference type="Proteomes" id="UP000054097"/>
    </source>
</evidence>
<protein>
    <recommendedName>
        <fullName evidence="3 9">Mitochondrial import inner membrane translocase subunit TIM22</fullName>
    </recommendedName>
</protein>
<evidence type="ECO:0000313" key="10">
    <source>
        <dbReference type="EMBL" id="KIM32180.1"/>
    </source>
</evidence>
<keyword evidence="9" id="KW-0811">Translocation</keyword>
<name>A0A0C3B5S2_SERVB</name>
<evidence type="ECO:0000256" key="2">
    <source>
        <dbReference type="ARBA" id="ARBA00008444"/>
    </source>
</evidence>
<dbReference type="InterPro" id="IPR039175">
    <property type="entry name" value="TIM22"/>
</dbReference>
<evidence type="ECO:0000256" key="9">
    <source>
        <dbReference type="RuleBase" id="RU367038"/>
    </source>
</evidence>
<keyword evidence="9" id="KW-0813">Transport</keyword>
<reference evidence="10 11" key="1">
    <citation type="submission" date="2014-04" db="EMBL/GenBank/DDBJ databases">
        <authorList>
            <consortium name="DOE Joint Genome Institute"/>
            <person name="Kuo A."/>
            <person name="Zuccaro A."/>
            <person name="Kohler A."/>
            <person name="Nagy L.G."/>
            <person name="Floudas D."/>
            <person name="Copeland A."/>
            <person name="Barry K.W."/>
            <person name="Cichocki N."/>
            <person name="Veneault-Fourrey C."/>
            <person name="LaButti K."/>
            <person name="Lindquist E.A."/>
            <person name="Lipzen A."/>
            <person name="Lundell T."/>
            <person name="Morin E."/>
            <person name="Murat C."/>
            <person name="Sun H."/>
            <person name="Tunlid A."/>
            <person name="Henrissat B."/>
            <person name="Grigoriev I.V."/>
            <person name="Hibbett D.S."/>
            <person name="Martin F."/>
            <person name="Nordberg H.P."/>
            <person name="Cantor M.N."/>
            <person name="Hua S.X."/>
        </authorList>
    </citation>
    <scope>NUCLEOTIDE SEQUENCE [LARGE SCALE GENOMIC DNA]</scope>
    <source>
        <strain evidence="10 11">MAFF 305830</strain>
    </source>
</reference>
<dbReference type="PANTHER" id="PTHR14110:SF0">
    <property type="entry name" value="MITOCHONDRIAL IMPORT INNER MEMBRANE TRANSLOCASE SUBUNIT TIM22"/>
    <property type="match status" value="1"/>
</dbReference>
<feature type="transmembrane region" description="Helical" evidence="9">
    <location>
        <begin position="12"/>
        <end position="35"/>
    </location>
</feature>
<keyword evidence="9" id="KW-0653">Protein transport</keyword>
<dbReference type="GO" id="GO:0045039">
    <property type="term" value="P:protein insertion into mitochondrial inner membrane"/>
    <property type="evidence" value="ECO:0007669"/>
    <property type="project" value="UniProtKB-UniRule"/>
</dbReference>
<comment type="subunit">
    <text evidence="9">Component of the TIM22 complex.</text>
</comment>
<gene>
    <name evidence="10" type="ORF">M408DRAFT_215074</name>
</gene>
<keyword evidence="6 9" id="KW-1133">Transmembrane helix</keyword>
<evidence type="ECO:0000256" key="5">
    <source>
        <dbReference type="ARBA" id="ARBA00022792"/>
    </source>
</evidence>
<keyword evidence="8 9" id="KW-0472">Membrane</keyword>
<accession>A0A0C3B5S2</accession>
<evidence type="ECO:0000256" key="8">
    <source>
        <dbReference type="ARBA" id="ARBA00023136"/>
    </source>
</evidence>
<proteinExistence type="inferred from homology"/>
<dbReference type="GO" id="GO:0042721">
    <property type="term" value="C:TIM22 mitochondrial import inner membrane insertion complex"/>
    <property type="evidence" value="ECO:0007669"/>
    <property type="project" value="UniProtKB-UniRule"/>
</dbReference>
<dbReference type="STRING" id="933852.A0A0C3B5S2"/>
<dbReference type="Proteomes" id="UP000054097">
    <property type="component" value="Unassembled WGS sequence"/>
</dbReference>
<organism evidence="10 11">
    <name type="scientific">Serendipita vermifera MAFF 305830</name>
    <dbReference type="NCBI Taxonomy" id="933852"/>
    <lineage>
        <taxon>Eukaryota</taxon>
        <taxon>Fungi</taxon>
        <taxon>Dikarya</taxon>
        <taxon>Basidiomycota</taxon>
        <taxon>Agaricomycotina</taxon>
        <taxon>Agaricomycetes</taxon>
        <taxon>Sebacinales</taxon>
        <taxon>Serendipitaceae</taxon>
        <taxon>Serendipita</taxon>
    </lineage>
</organism>
<keyword evidence="5 9" id="KW-0999">Mitochondrion inner membrane</keyword>
<comment type="function">
    <text evidence="9">Essential core component of the TIM22 complex, a complex that mediates the import and insertion of multi-pass transmembrane proteins into the mitochondrial inner membrane. In the TIM22 complex, it constitutes the voltage-activated and signal-gated channel. Forms a twin-pore translocase that uses the membrane potential as external driving force in 2 voltage-dependent steps.</text>
</comment>
<dbReference type="GO" id="GO:0030943">
    <property type="term" value="F:mitochondrion targeting sequence binding"/>
    <property type="evidence" value="ECO:0007669"/>
    <property type="project" value="TreeGrafter"/>
</dbReference>
<keyword evidence="4 9" id="KW-0812">Transmembrane</keyword>
<keyword evidence="7 9" id="KW-0496">Mitochondrion</keyword>
<comment type="similarity">
    <text evidence="2 9">Belongs to the Tim17/Tim22/Tim23 family.</text>
</comment>
<dbReference type="HOGENOM" id="CLU_091077_1_1_1"/>
<dbReference type="PANTHER" id="PTHR14110">
    <property type="entry name" value="MITOCHONDRIAL IMPORT INNER MEMBRANE TRANSLOCASE SUBUNIT TIM22"/>
    <property type="match status" value="1"/>
</dbReference>
<dbReference type="Pfam" id="PF02466">
    <property type="entry name" value="Tim17"/>
    <property type="match status" value="1"/>
</dbReference>
<reference evidence="11" key="2">
    <citation type="submission" date="2015-01" db="EMBL/GenBank/DDBJ databases">
        <title>Evolutionary Origins and Diversification of the Mycorrhizal Mutualists.</title>
        <authorList>
            <consortium name="DOE Joint Genome Institute"/>
            <consortium name="Mycorrhizal Genomics Consortium"/>
            <person name="Kohler A."/>
            <person name="Kuo A."/>
            <person name="Nagy L.G."/>
            <person name="Floudas D."/>
            <person name="Copeland A."/>
            <person name="Barry K.W."/>
            <person name="Cichocki N."/>
            <person name="Veneault-Fourrey C."/>
            <person name="LaButti K."/>
            <person name="Lindquist E.A."/>
            <person name="Lipzen A."/>
            <person name="Lundell T."/>
            <person name="Morin E."/>
            <person name="Murat C."/>
            <person name="Riley R."/>
            <person name="Ohm R."/>
            <person name="Sun H."/>
            <person name="Tunlid A."/>
            <person name="Henrissat B."/>
            <person name="Grigoriev I.V."/>
            <person name="Hibbett D.S."/>
            <person name="Martin F."/>
        </authorList>
    </citation>
    <scope>NUCLEOTIDE SEQUENCE [LARGE SCALE GENOMIC DNA]</scope>
    <source>
        <strain evidence="11">MAFF 305830</strain>
    </source>
</reference>
<dbReference type="GO" id="GO:0008320">
    <property type="term" value="F:protein transmembrane transporter activity"/>
    <property type="evidence" value="ECO:0007669"/>
    <property type="project" value="UniProtKB-UniRule"/>
</dbReference>